<evidence type="ECO:0000259" key="1">
    <source>
        <dbReference type="Pfam" id="PF00535"/>
    </source>
</evidence>
<dbReference type="RefSeq" id="WP_165864392.1">
    <property type="nucleotide sequence ID" value="NZ_AP025739.1"/>
</dbReference>
<sequence>MEALSRAASARDTITVAICTCDRGARLIPAVRSILAAGGGYRELIVIDQSANLETRDALALFIAQGHVRWIPSATRGSGHSRTIALQAARSEYVAFTDDDCLVEPGWLEAHLDALRQFPGVALSYGAVLAAEYDPALGYIPDYPIQRSKRCVSWRDRMNARGIGANFAVRRQEILDLGGFDPALGAGAPYFSAEDRDLTLRCFAAGLGVYECAESRVVHEGFRGWAQGRRHTQNDWFGLGAVFAKPLRDGQWRMLPYLLHEFTRFALLPFLLALLSPQKKKGFLRIQAFIAGFARGWIGAGRPSITSEDPRLPLEGSFDFPLPRQAAAPREG</sequence>
<keyword evidence="3" id="KW-1185">Reference proteome</keyword>
<name>A0A402CZZ4_9BACT</name>
<accession>A0A402CZZ4</accession>
<dbReference type="Gene3D" id="3.90.550.10">
    <property type="entry name" value="Spore Coat Polysaccharide Biosynthesis Protein SpsA, Chain A"/>
    <property type="match status" value="1"/>
</dbReference>
<dbReference type="CDD" id="cd00761">
    <property type="entry name" value="Glyco_tranf_GTA_type"/>
    <property type="match status" value="1"/>
</dbReference>
<evidence type="ECO:0000313" key="2">
    <source>
        <dbReference type="EMBL" id="BDI33776.1"/>
    </source>
</evidence>
<dbReference type="EMBL" id="AP025739">
    <property type="protein sequence ID" value="BDI33776.1"/>
    <property type="molecule type" value="Genomic_DNA"/>
</dbReference>
<dbReference type="PANTHER" id="PTHR43685">
    <property type="entry name" value="GLYCOSYLTRANSFERASE"/>
    <property type="match status" value="1"/>
</dbReference>
<feature type="domain" description="Glycosyltransferase 2-like" evidence="1">
    <location>
        <begin position="15"/>
        <end position="164"/>
    </location>
</feature>
<protein>
    <submittedName>
        <fullName evidence="2">Glycosyl transferase</fullName>
    </submittedName>
</protein>
<reference evidence="2 3" key="1">
    <citation type="journal article" date="2019" name="Int. J. Syst. Evol. Microbiol.">
        <title>Capsulimonas corticalis gen. nov., sp. nov., an aerobic capsulated bacterium, of a novel bacterial order, Capsulimonadales ord. nov., of the class Armatimonadia of the phylum Armatimonadetes.</title>
        <authorList>
            <person name="Li J."/>
            <person name="Kudo C."/>
            <person name="Tonouchi A."/>
        </authorList>
    </citation>
    <scope>NUCLEOTIDE SEQUENCE [LARGE SCALE GENOMIC DNA]</scope>
    <source>
        <strain evidence="2 3">AX-7</strain>
    </source>
</reference>
<dbReference type="InterPro" id="IPR029044">
    <property type="entry name" value="Nucleotide-diphossugar_trans"/>
</dbReference>
<dbReference type="GO" id="GO:0016740">
    <property type="term" value="F:transferase activity"/>
    <property type="evidence" value="ECO:0007669"/>
    <property type="project" value="UniProtKB-KW"/>
</dbReference>
<dbReference type="KEGG" id="ccot:CCAX7_58270"/>
<gene>
    <name evidence="2" type="ORF">CCAX7_58270</name>
</gene>
<dbReference type="AlphaFoldDB" id="A0A402CZZ4"/>
<dbReference type="InterPro" id="IPR050834">
    <property type="entry name" value="Glycosyltransf_2"/>
</dbReference>
<dbReference type="Proteomes" id="UP000287394">
    <property type="component" value="Chromosome"/>
</dbReference>
<dbReference type="Pfam" id="PF00535">
    <property type="entry name" value="Glycos_transf_2"/>
    <property type="match status" value="1"/>
</dbReference>
<dbReference type="InterPro" id="IPR001173">
    <property type="entry name" value="Glyco_trans_2-like"/>
</dbReference>
<dbReference type="SUPFAM" id="SSF53448">
    <property type="entry name" value="Nucleotide-diphospho-sugar transferases"/>
    <property type="match status" value="1"/>
</dbReference>
<evidence type="ECO:0000313" key="3">
    <source>
        <dbReference type="Proteomes" id="UP000287394"/>
    </source>
</evidence>
<keyword evidence="2" id="KW-0808">Transferase</keyword>
<organism evidence="2 3">
    <name type="scientific">Capsulimonas corticalis</name>
    <dbReference type="NCBI Taxonomy" id="2219043"/>
    <lineage>
        <taxon>Bacteria</taxon>
        <taxon>Bacillati</taxon>
        <taxon>Armatimonadota</taxon>
        <taxon>Armatimonadia</taxon>
        <taxon>Capsulimonadales</taxon>
        <taxon>Capsulimonadaceae</taxon>
        <taxon>Capsulimonas</taxon>
    </lineage>
</organism>
<dbReference type="PANTHER" id="PTHR43685:SF2">
    <property type="entry name" value="GLYCOSYLTRANSFERASE 2-LIKE DOMAIN-CONTAINING PROTEIN"/>
    <property type="match status" value="1"/>
</dbReference>
<proteinExistence type="predicted"/>